<proteinExistence type="predicted"/>
<dbReference type="AlphaFoldDB" id="A0AAQ0H1E6"/>
<name>A0AAQ0H1E6_HAEPA</name>
<feature type="chain" id="PRO_5043032001" description="Curlin" evidence="1">
    <location>
        <begin position="24"/>
        <end position="99"/>
    </location>
</feature>
<protein>
    <recommendedName>
        <fullName evidence="4">Curlin</fullName>
    </recommendedName>
</protein>
<evidence type="ECO:0000313" key="2">
    <source>
        <dbReference type="EMBL" id="RDE85547.1"/>
    </source>
</evidence>
<accession>A0AAQ0H1E6</accession>
<reference evidence="2 3" key="1">
    <citation type="submission" date="2018-05" db="EMBL/GenBank/DDBJ databases">
        <title>Draft Genome Sequences for a Diverse set of 7 Haemophilus Species.</title>
        <authorList>
            <person name="Nichols M."/>
            <person name="Topaz N."/>
            <person name="Wang X."/>
            <person name="Wang X."/>
            <person name="Boxrud D."/>
        </authorList>
    </citation>
    <scope>NUCLEOTIDE SEQUENCE [LARGE SCALE GENOMIC DNA]</scope>
    <source>
        <strain evidence="2 3">C2006002596</strain>
    </source>
</reference>
<evidence type="ECO:0008006" key="4">
    <source>
        <dbReference type="Google" id="ProtNLM"/>
    </source>
</evidence>
<evidence type="ECO:0000313" key="3">
    <source>
        <dbReference type="Proteomes" id="UP000253823"/>
    </source>
</evidence>
<dbReference type="EMBL" id="QEPT01000001">
    <property type="protein sequence ID" value="RDE85547.1"/>
    <property type="molecule type" value="Genomic_DNA"/>
</dbReference>
<dbReference type="RefSeq" id="WP_111406558.1">
    <property type="nucleotide sequence ID" value="NZ_QEPT01000001.1"/>
</dbReference>
<dbReference type="Proteomes" id="UP000253823">
    <property type="component" value="Unassembled WGS sequence"/>
</dbReference>
<sequence>MKNLVKISAAAIFAASLALSANAKVTIGGNNDQSVNVQGAVANGAQGMGKAVQNLASNHGKVTIGGNNKQSVNIQGAVGNISWGAGKAIQNVASNSSDE</sequence>
<comment type="caution">
    <text evidence="2">The sequence shown here is derived from an EMBL/GenBank/DDBJ whole genome shotgun (WGS) entry which is preliminary data.</text>
</comment>
<organism evidence="2 3">
    <name type="scientific">Haemophilus parainfluenzae</name>
    <dbReference type="NCBI Taxonomy" id="729"/>
    <lineage>
        <taxon>Bacteria</taxon>
        <taxon>Pseudomonadati</taxon>
        <taxon>Pseudomonadota</taxon>
        <taxon>Gammaproteobacteria</taxon>
        <taxon>Pasteurellales</taxon>
        <taxon>Pasteurellaceae</taxon>
        <taxon>Haemophilus</taxon>
    </lineage>
</organism>
<gene>
    <name evidence="2" type="ORF">DPV95_01800</name>
</gene>
<keyword evidence="1" id="KW-0732">Signal</keyword>
<evidence type="ECO:0000256" key="1">
    <source>
        <dbReference type="SAM" id="SignalP"/>
    </source>
</evidence>
<feature type="signal peptide" evidence="1">
    <location>
        <begin position="1"/>
        <end position="23"/>
    </location>
</feature>